<dbReference type="KEGG" id="bpy:Bphyt_7366"/>
<keyword evidence="1" id="KW-0233">DNA recombination</keyword>
<dbReference type="RefSeq" id="WP_012431020.1">
    <property type="nucleotide sequence ID" value="NC_010679.1"/>
</dbReference>
<accession>B2THA2</accession>
<dbReference type="Gene3D" id="1.10.443.10">
    <property type="entry name" value="Intergrase catalytic core"/>
    <property type="match status" value="1"/>
</dbReference>
<dbReference type="EMBL" id="CP001054">
    <property type="protein sequence ID" value="ACD21651.1"/>
    <property type="molecule type" value="Genomic_DNA"/>
</dbReference>
<sequence>MMKRTGRASRDVIDENFTSKIPLESVIAEGDGIITRFGDLKWDLAPLICATHIPASNKIVRFDFEVTPGRMASEVGGQRLVHTMKELAYARLLVPLPGMRRRSPQTVIVETTQISLLARWLVRRGITRFSETTASLLEEFRDHMMANRTWEIGDRKKGRATLQIALTLRVVQRLWEYRDALSDTLSFYPWQGVNPRIVIGFQKHRGEENRTPVIPDDVMKALGKHALRYVEHFSADIIGLRAMLESARAERLAMGYSERRTQSDVDGWIFRKFVRCVRLSTDPETTLPWRSLWVRYSDFRHEERMLIAACFIVVAWLSGMRVSEILAIRDKPVFAEKSLDGKPLLRVHSRLFKGVPEPQGRSENWVIVPPVARALETIAAATDYQRNSQDDVVFRNTTGAPLKTITIIEYINLFRDHVSALFPFAQIPLGEDRNPWYFNTRQFRRTLARHIARQPFGVIAGMLQYKHVHIAVFEGYAGSDNLDTWKKLLAQERLLANADFLEEVAQDVIDGNVTGPKGEQMLREFRGAAGDRRKDDIAYYLRHKAKNFYPGAMNYCFFEPETAMCLSDVKSDAQKTPVLSFCHPDRCANSCISARHKPVWEAAIADAEAMRSTPKLRSLQLVAIDQEIVRMKSAIAHLPDSRDEA</sequence>
<evidence type="ECO:0000313" key="3">
    <source>
        <dbReference type="Proteomes" id="UP000001739"/>
    </source>
</evidence>
<organism evidence="2 3">
    <name type="scientific">Paraburkholderia phytofirmans (strain DSM 17436 / LMG 22146 / PsJN)</name>
    <name type="common">Burkholderia phytofirmans</name>
    <dbReference type="NCBI Taxonomy" id="398527"/>
    <lineage>
        <taxon>Bacteria</taxon>
        <taxon>Pseudomonadati</taxon>
        <taxon>Pseudomonadota</taxon>
        <taxon>Betaproteobacteria</taxon>
        <taxon>Burkholderiales</taxon>
        <taxon>Burkholderiaceae</taxon>
        <taxon>Paraburkholderia</taxon>
    </lineage>
</organism>
<dbReference type="SUPFAM" id="SSF56349">
    <property type="entry name" value="DNA breaking-rejoining enzymes"/>
    <property type="match status" value="1"/>
</dbReference>
<dbReference type="HOGENOM" id="CLU_022184_0_0_4"/>
<keyword evidence="2" id="KW-0614">Plasmid</keyword>
<reference evidence="2 3" key="1">
    <citation type="journal article" date="2011" name="J. Bacteriol.">
        <title>Complete genome sequence of the plant growth-promoting endophyte Burkholderia phytofirmans strain PsJN.</title>
        <authorList>
            <person name="Weilharter A."/>
            <person name="Mitter B."/>
            <person name="Shin M.V."/>
            <person name="Chain P.S."/>
            <person name="Nowak J."/>
            <person name="Sessitsch A."/>
        </authorList>
    </citation>
    <scope>NUCLEOTIDE SEQUENCE [LARGE SCALE GENOMIC DNA]</scope>
    <source>
        <strain evidence="3">DSM 17436 / LMG 22146 / PsJN</strain>
        <plasmid evidence="2 3">pBPHYT01</plasmid>
    </source>
</reference>
<name>B2THA2_PARPJ</name>
<dbReference type="InterPro" id="IPR011010">
    <property type="entry name" value="DNA_brk_join_enz"/>
</dbReference>
<evidence type="ECO:0000256" key="1">
    <source>
        <dbReference type="ARBA" id="ARBA00023172"/>
    </source>
</evidence>
<protein>
    <submittedName>
        <fullName evidence="2">Integrase family protein</fullName>
    </submittedName>
</protein>
<dbReference type="eggNOG" id="COG0582">
    <property type="taxonomic scope" value="Bacteria"/>
</dbReference>
<dbReference type="Proteomes" id="UP000001739">
    <property type="component" value="Plasmid pBPHYT01"/>
</dbReference>
<geneLocation type="plasmid" evidence="2 3">
    <name>pBPHYT01</name>
</geneLocation>
<dbReference type="InterPro" id="IPR013762">
    <property type="entry name" value="Integrase-like_cat_sf"/>
</dbReference>
<proteinExistence type="predicted"/>
<dbReference type="GO" id="GO:0015074">
    <property type="term" value="P:DNA integration"/>
    <property type="evidence" value="ECO:0007669"/>
    <property type="project" value="InterPro"/>
</dbReference>
<evidence type="ECO:0000313" key="2">
    <source>
        <dbReference type="EMBL" id="ACD21651.1"/>
    </source>
</evidence>
<gene>
    <name evidence="2" type="ordered locus">Bphyt_7366</name>
</gene>
<dbReference type="AlphaFoldDB" id="B2THA2"/>
<dbReference type="GO" id="GO:0003677">
    <property type="term" value="F:DNA binding"/>
    <property type="evidence" value="ECO:0007669"/>
    <property type="project" value="InterPro"/>
</dbReference>
<dbReference type="OrthoDB" id="8776710at2"/>
<dbReference type="GO" id="GO:0006310">
    <property type="term" value="P:DNA recombination"/>
    <property type="evidence" value="ECO:0007669"/>
    <property type="project" value="UniProtKB-KW"/>
</dbReference>